<evidence type="ECO:0000256" key="1">
    <source>
        <dbReference type="ARBA" id="ARBA00009018"/>
    </source>
</evidence>
<gene>
    <name evidence="5 7" type="primary">coaE</name>
    <name evidence="7" type="ORF">NNL22_10370</name>
</gene>
<keyword evidence="5 7" id="KW-0418">Kinase</keyword>
<comment type="subcellular location">
    <subcellularLocation>
        <location evidence="5">Cytoplasm</location>
    </subcellularLocation>
</comment>
<dbReference type="RefSeq" id="WP_251809594.1">
    <property type="nucleotide sequence ID" value="NZ_CP101527.1"/>
</dbReference>
<dbReference type="GO" id="GO:0004140">
    <property type="term" value="F:dephospho-CoA kinase activity"/>
    <property type="evidence" value="ECO:0007669"/>
    <property type="project" value="UniProtKB-UniRule"/>
</dbReference>
<dbReference type="InterPro" id="IPR027417">
    <property type="entry name" value="P-loop_NTPase"/>
</dbReference>
<keyword evidence="4 5" id="KW-0173">Coenzyme A biosynthesis</keyword>
<dbReference type="PANTHER" id="PTHR10695:SF46">
    <property type="entry name" value="BIFUNCTIONAL COENZYME A SYNTHASE-RELATED"/>
    <property type="match status" value="1"/>
</dbReference>
<keyword evidence="3 5" id="KW-0067">ATP-binding</keyword>
<keyword evidence="5 7" id="KW-0808">Transferase</keyword>
<dbReference type="GO" id="GO:0005737">
    <property type="term" value="C:cytoplasm"/>
    <property type="evidence" value="ECO:0007669"/>
    <property type="project" value="UniProtKB-SubCell"/>
</dbReference>
<dbReference type="AlphaFoldDB" id="A0A9E8HF21"/>
<sequence>MIIGLTGGIGSGKSAVSDCFEKFGVTVVDADIVAREVVEPGTAALRSIAEHFGDDILTSQGALDRAALRTLIFSDESQRKWLEALLHPLIRNEITQQLSQSSSPYSILSSPLLLETDQASLADRILVVDVPVELQIERTVQRDSNSIDQVKAIINAQSSRELKQQKADDIILNIGTIEELEKDVSALHRRYLQMV</sequence>
<dbReference type="HAMAP" id="MF_00376">
    <property type="entry name" value="Dephospho_CoA_kinase"/>
    <property type="match status" value="1"/>
</dbReference>
<dbReference type="PROSITE" id="PS51219">
    <property type="entry name" value="DPCK"/>
    <property type="match status" value="1"/>
</dbReference>
<evidence type="ECO:0000256" key="4">
    <source>
        <dbReference type="ARBA" id="ARBA00022993"/>
    </source>
</evidence>
<dbReference type="CDD" id="cd02022">
    <property type="entry name" value="DPCK"/>
    <property type="match status" value="1"/>
</dbReference>
<keyword evidence="5" id="KW-0963">Cytoplasm</keyword>
<keyword evidence="8" id="KW-1185">Reference proteome</keyword>
<dbReference type="SUPFAM" id="SSF52540">
    <property type="entry name" value="P-loop containing nucleoside triphosphate hydrolases"/>
    <property type="match status" value="1"/>
</dbReference>
<evidence type="ECO:0000313" key="7">
    <source>
        <dbReference type="EMBL" id="UZW73453.1"/>
    </source>
</evidence>
<organism evidence="7 8">
    <name type="scientific">Alkalimarinus sediminis</name>
    <dbReference type="NCBI Taxonomy" id="1632866"/>
    <lineage>
        <taxon>Bacteria</taxon>
        <taxon>Pseudomonadati</taxon>
        <taxon>Pseudomonadota</taxon>
        <taxon>Gammaproteobacteria</taxon>
        <taxon>Alteromonadales</taxon>
        <taxon>Alteromonadaceae</taxon>
        <taxon>Alkalimarinus</taxon>
    </lineage>
</organism>
<reference evidence="7" key="1">
    <citation type="submission" date="2022-07" db="EMBL/GenBank/DDBJ databases">
        <title>Alkalimarinus sp. nov., isolated from gut of a Alitta virens.</title>
        <authorList>
            <person name="Yang A.I."/>
            <person name="Shin N.-R."/>
        </authorList>
    </citation>
    <scope>NUCLEOTIDE SEQUENCE</scope>
    <source>
        <strain evidence="7">FA028</strain>
    </source>
</reference>
<dbReference type="Pfam" id="PF01121">
    <property type="entry name" value="CoaE"/>
    <property type="match status" value="1"/>
</dbReference>
<comment type="pathway">
    <text evidence="5">Cofactor biosynthesis; coenzyme A biosynthesis; CoA from (R)-pantothenate: step 5/5.</text>
</comment>
<keyword evidence="2 5" id="KW-0547">Nucleotide-binding</keyword>
<evidence type="ECO:0000256" key="6">
    <source>
        <dbReference type="NCBIfam" id="TIGR00152"/>
    </source>
</evidence>
<dbReference type="Proteomes" id="UP001164472">
    <property type="component" value="Chromosome"/>
</dbReference>
<dbReference type="PANTHER" id="PTHR10695">
    <property type="entry name" value="DEPHOSPHO-COA KINASE-RELATED"/>
    <property type="match status" value="1"/>
</dbReference>
<evidence type="ECO:0000256" key="3">
    <source>
        <dbReference type="ARBA" id="ARBA00022840"/>
    </source>
</evidence>
<dbReference type="EC" id="2.7.1.24" evidence="5 6"/>
<dbReference type="GO" id="GO:0015937">
    <property type="term" value="P:coenzyme A biosynthetic process"/>
    <property type="evidence" value="ECO:0007669"/>
    <property type="project" value="UniProtKB-UniRule"/>
</dbReference>
<comment type="function">
    <text evidence="5">Catalyzes the phosphorylation of the 3'-hydroxyl group of dephosphocoenzyme A to form coenzyme A.</text>
</comment>
<dbReference type="GO" id="GO:0005524">
    <property type="term" value="F:ATP binding"/>
    <property type="evidence" value="ECO:0007669"/>
    <property type="project" value="UniProtKB-UniRule"/>
</dbReference>
<dbReference type="EMBL" id="CP101527">
    <property type="protein sequence ID" value="UZW73453.1"/>
    <property type="molecule type" value="Genomic_DNA"/>
</dbReference>
<evidence type="ECO:0000256" key="5">
    <source>
        <dbReference type="HAMAP-Rule" id="MF_00376"/>
    </source>
</evidence>
<comment type="similarity">
    <text evidence="1 5">Belongs to the CoaE family.</text>
</comment>
<accession>A0A9E8HF21</accession>
<dbReference type="InterPro" id="IPR001977">
    <property type="entry name" value="Depp_CoAkinase"/>
</dbReference>
<name>A0A9E8HF21_9ALTE</name>
<proteinExistence type="inferred from homology"/>
<dbReference type="NCBIfam" id="TIGR00152">
    <property type="entry name" value="dephospho-CoA kinase"/>
    <property type="match status" value="1"/>
</dbReference>
<feature type="binding site" evidence="5">
    <location>
        <begin position="10"/>
        <end position="15"/>
    </location>
    <ligand>
        <name>ATP</name>
        <dbReference type="ChEBI" id="CHEBI:30616"/>
    </ligand>
</feature>
<comment type="catalytic activity">
    <reaction evidence="5">
        <text>3'-dephospho-CoA + ATP = ADP + CoA + H(+)</text>
        <dbReference type="Rhea" id="RHEA:18245"/>
        <dbReference type="ChEBI" id="CHEBI:15378"/>
        <dbReference type="ChEBI" id="CHEBI:30616"/>
        <dbReference type="ChEBI" id="CHEBI:57287"/>
        <dbReference type="ChEBI" id="CHEBI:57328"/>
        <dbReference type="ChEBI" id="CHEBI:456216"/>
        <dbReference type="EC" id="2.7.1.24"/>
    </reaction>
</comment>
<evidence type="ECO:0000256" key="2">
    <source>
        <dbReference type="ARBA" id="ARBA00022741"/>
    </source>
</evidence>
<protein>
    <recommendedName>
        <fullName evidence="5 6">Dephospho-CoA kinase</fullName>
        <ecNumber evidence="5 6">2.7.1.24</ecNumber>
    </recommendedName>
    <alternativeName>
        <fullName evidence="5">Dephosphocoenzyme A kinase</fullName>
    </alternativeName>
</protein>
<dbReference type="Gene3D" id="3.40.50.300">
    <property type="entry name" value="P-loop containing nucleotide triphosphate hydrolases"/>
    <property type="match status" value="1"/>
</dbReference>
<evidence type="ECO:0000313" key="8">
    <source>
        <dbReference type="Proteomes" id="UP001164472"/>
    </source>
</evidence>
<dbReference type="KEGG" id="asem:NNL22_10370"/>